<feature type="compositionally biased region" description="Basic and acidic residues" evidence="1">
    <location>
        <begin position="79"/>
        <end position="90"/>
    </location>
</feature>
<evidence type="ECO:0000256" key="1">
    <source>
        <dbReference type="SAM" id="MobiDB-lite"/>
    </source>
</evidence>
<reference evidence="2" key="1">
    <citation type="submission" date="2020-02" db="EMBL/GenBank/DDBJ databases">
        <authorList>
            <person name="Meier V. D."/>
        </authorList>
    </citation>
    <scope>NUCLEOTIDE SEQUENCE</scope>
    <source>
        <strain evidence="2">AVDCRST_MAG02</strain>
    </source>
</reference>
<dbReference type="AlphaFoldDB" id="A0A6J4QVA6"/>
<proteinExistence type="predicted"/>
<protein>
    <submittedName>
        <fullName evidence="2">Uncharacterized protein</fullName>
    </submittedName>
</protein>
<feature type="region of interest" description="Disordered" evidence="1">
    <location>
        <begin position="1"/>
        <end position="107"/>
    </location>
</feature>
<feature type="non-terminal residue" evidence="2">
    <location>
        <position position="107"/>
    </location>
</feature>
<feature type="compositionally biased region" description="Low complexity" evidence="1">
    <location>
        <begin position="91"/>
        <end position="107"/>
    </location>
</feature>
<evidence type="ECO:0000313" key="2">
    <source>
        <dbReference type="EMBL" id="CAA9454559.1"/>
    </source>
</evidence>
<dbReference type="EMBL" id="CADCVH010000045">
    <property type="protein sequence ID" value="CAA9454559.1"/>
    <property type="molecule type" value="Genomic_DNA"/>
</dbReference>
<name>A0A6J4QVA6_9ACTN</name>
<accession>A0A6J4QVA6</accession>
<organism evidence="2">
    <name type="scientific">uncultured Rubrobacteraceae bacterium</name>
    <dbReference type="NCBI Taxonomy" id="349277"/>
    <lineage>
        <taxon>Bacteria</taxon>
        <taxon>Bacillati</taxon>
        <taxon>Actinomycetota</taxon>
        <taxon>Rubrobacteria</taxon>
        <taxon>Rubrobacterales</taxon>
        <taxon>Rubrobacteraceae</taxon>
        <taxon>environmental samples</taxon>
    </lineage>
</organism>
<feature type="non-terminal residue" evidence="2">
    <location>
        <position position="1"/>
    </location>
</feature>
<gene>
    <name evidence="2" type="ORF">AVDCRST_MAG02-1380</name>
</gene>
<sequence>GERAEQDRLLRADAGRQPGEPDRPFGPGQRVQEGRARRGRGGGAREVRGGARGRGQRVPASRGGPDQARAGGRGSGGLRDGHRAGREVRAQRYGRGPQARAGPAARV</sequence>
<feature type="compositionally biased region" description="Basic and acidic residues" evidence="1">
    <location>
        <begin position="1"/>
        <end position="23"/>
    </location>
</feature>